<dbReference type="EMBL" id="GBXM01098622">
    <property type="protein sequence ID" value="JAH09955.1"/>
    <property type="molecule type" value="Transcribed_RNA"/>
</dbReference>
<organism evidence="1">
    <name type="scientific">Anguilla anguilla</name>
    <name type="common">European freshwater eel</name>
    <name type="synonym">Muraena anguilla</name>
    <dbReference type="NCBI Taxonomy" id="7936"/>
    <lineage>
        <taxon>Eukaryota</taxon>
        <taxon>Metazoa</taxon>
        <taxon>Chordata</taxon>
        <taxon>Craniata</taxon>
        <taxon>Vertebrata</taxon>
        <taxon>Euteleostomi</taxon>
        <taxon>Actinopterygii</taxon>
        <taxon>Neopterygii</taxon>
        <taxon>Teleostei</taxon>
        <taxon>Anguilliformes</taxon>
        <taxon>Anguillidae</taxon>
        <taxon>Anguilla</taxon>
    </lineage>
</organism>
<evidence type="ECO:0000313" key="1">
    <source>
        <dbReference type="EMBL" id="JAH09955.1"/>
    </source>
</evidence>
<dbReference type="AlphaFoldDB" id="A0A0E9Q0V5"/>
<sequence>MNDQNFWRADMLLTSMLLARCSYSMNIFQFYKGQFRSSIVNCTWGEFILSGKARVL</sequence>
<proteinExistence type="predicted"/>
<reference evidence="1" key="1">
    <citation type="submission" date="2014-11" db="EMBL/GenBank/DDBJ databases">
        <authorList>
            <person name="Amaro Gonzalez C."/>
        </authorList>
    </citation>
    <scope>NUCLEOTIDE SEQUENCE</scope>
</reference>
<protein>
    <submittedName>
        <fullName evidence="1">Uncharacterized protein</fullName>
    </submittedName>
</protein>
<name>A0A0E9Q0V5_ANGAN</name>
<accession>A0A0E9Q0V5</accession>
<reference evidence="1" key="2">
    <citation type="journal article" date="2015" name="Fish Shellfish Immunol.">
        <title>Early steps in the European eel (Anguilla anguilla)-Vibrio vulnificus interaction in the gills: Role of the RtxA13 toxin.</title>
        <authorList>
            <person name="Callol A."/>
            <person name="Pajuelo D."/>
            <person name="Ebbesson L."/>
            <person name="Teles M."/>
            <person name="MacKenzie S."/>
            <person name="Amaro C."/>
        </authorList>
    </citation>
    <scope>NUCLEOTIDE SEQUENCE</scope>
</reference>